<dbReference type="AlphaFoldDB" id="A0A6N6M794"/>
<dbReference type="InterPro" id="IPR025631">
    <property type="entry name" value="Porin_10"/>
</dbReference>
<comment type="caution">
    <text evidence="1">The sequence shown here is derived from an EMBL/GenBank/DDBJ whole genome shotgun (WGS) entry which is preliminary data.</text>
</comment>
<proteinExistence type="predicted"/>
<dbReference type="Pfam" id="PF14121">
    <property type="entry name" value="Porin_10"/>
    <property type="match status" value="1"/>
</dbReference>
<protein>
    <recommendedName>
        <fullName evidence="3">Porin</fullName>
    </recommendedName>
</protein>
<sequence>MKWIVTISLLVFFQSVFGQIDLEEETKDPRVVVWEGVKFRLDTSNVDSISSFKERIDFHNPYSFSFNSNFFNSLSFLGSQRIHLDRGYDMFSSLFSDYRFGSDQKYFNVTAPVTHANYWIGPKEEQGIEVFHSQNISPGFNLSARYRNVSSDGVFPNQSTKNTSFSLGGNFFSRSGSYLLFFDFGIDNSEVSQNGGLFESDTVGTSELESNPLNNNALIESGYLNDRDLHFNIQQYAFLKNDSTGHFGFLHSASLGQRKNRFVDNNTDSAHVLIYDLSSEIGWMTSELKSRSYENKLGLSYKRRGLVLEGGFGLWGSEYDYKSTFHDSSLNRQFLFFDGNLNISDDLILSLGSEYTLTGFNSGGYESSVKVNYFFGSSDNWNIGVHSSLTERMPSIQFLWFESNTSIGWRNIDLEKPRSLNVGAYIEENRWFRLGAEYNRTDNYLFYDSDVKISQDDLEYYKLSFEPTIDLGVVGFTSSLNYFVVESKNSIRFPEWRASGDLYYENDFFKDALRLKTGLKVYSEAIYTGYGYAPLYRSVYLPDETEDVGGFLFPIVYANFTVQNVEIFVSVSNFYSDINEKTPHIVDGYPLPPSALRFGLSWTFFR</sequence>
<evidence type="ECO:0000313" key="1">
    <source>
        <dbReference type="EMBL" id="KAB1062650.1"/>
    </source>
</evidence>
<organism evidence="1 2">
    <name type="scientific">Salibacter halophilus</name>
    <dbReference type="NCBI Taxonomy" id="1803916"/>
    <lineage>
        <taxon>Bacteria</taxon>
        <taxon>Pseudomonadati</taxon>
        <taxon>Bacteroidota</taxon>
        <taxon>Flavobacteriia</taxon>
        <taxon>Flavobacteriales</taxon>
        <taxon>Salibacteraceae</taxon>
        <taxon>Salibacter</taxon>
    </lineage>
</organism>
<name>A0A6N6M794_9FLAO</name>
<dbReference type="OrthoDB" id="9812454at2"/>
<evidence type="ECO:0000313" key="2">
    <source>
        <dbReference type="Proteomes" id="UP000435357"/>
    </source>
</evidence>
<dbReference type="SUPFAM" id="SSF56935">
    <property type="entry name" value="Porins"/>
    <property type="match status" value="1"/>
</dbReference>
<reference evidence="1 2" key="1">
    <citation type="submission" date="2019-09" db="EMBL/GenBank/DDBJ databases">
        <title>Genomes of Cryomorphaceae.</title>
        <authorList>
            <person name="Bowman J.P."/>
        </authorList>
    </citation>
    <scope>NUCLEOTIDE SEQUENCE [LARGE SCALE GENOMIC DNA]</scope>
    <source>
        <strain evidence="1 2">KCTC 52047</strain>
    </source>
</reference>
<evidence type="ECO:0008006" key="3">
    <source>
        <dbReference type="Google" id="ProtNLM"/>
    </source>
</evidence>
<dbReference type="Proteomes" id="UP000435357">
    <property type="component" value="Unassembled WGS sequence"/>
</dbReference>
<accession>A0A6N6M794</accession>
<keyword evidence="2" id="KW-1185">Reference proteome</keyword>
<dbReference type="EMBL" id="WACR01000011">
    <property type="protein sequence ID" value="KAB1062650.1"/>
    <property type="molecule type" value="Genomic_DNA"/>
</dbReference>
<gene>
    <name evidence="1" type="ORF">F3059_11935</name>
</gene>